<dbReference type="Pfam" id="PF13483">
    <property type="entry name" value="Lactamase_B_3"/>
    <property type="match status" value="1"/>
</dbReference>
<reference evidence="3" key="2">
    <citation type="journal article" date="2017" name="Genome Announc.">
        <title>Draft genome sequence of Paludibacter jiangxiensis NM7(T), a propionate-producing fermentative bacterium.</title>
        <authorList>
            <person name="Qiu Y.-L."/>
            <person name="Tourlousse D.M."/>
            <person name="Matsuura N."/>
            <person name="Ohashi A."/>
            <person name="Sekiguchi Y."/>
        </authorList>
    </citation>
    <scope>NUCLEOTIDE SEQUENCE [LARGE SCALE GENOMIC DNA]</scope>
    <source>
        <strain evidence="3">NM7</strain>
    </source>
</reference>
<gene>
    <name evidence="2" type="ORF">PJIAN_415</name>
</gene>
<dbReference type="EMBL" id="BDCR01000004">
    <property type="protein sequence ID" value="GAT63478.1"/>
    <property type="molecule type" value="Genomic_DNA"/>
</dbReference>
<name>A0A171ABB5_9BACT</name>
<feature type="signal peptide" evidence="1">
    <location>
        <begin position="1"/>
        <end position="18"/>
    </location>
</feature>
<dbReference type="STRING" id="681398.PJIAN_415"/>
<feature type="chain" id="PRO_5007905213" evidence="1">
    <location>
        <begin position="19"/>
        <end position="234"/>
    </location>
</feature>
<accession>A0A171ABB5</accession>
<dbReference type="Gene3D" id="3.60.15.10">
    <property type="entry name" value="Ribonuclease Z/Hydroxyacylglutathione hydrolase-like"/>
    <property type="match status" value="1"/>
</dbReference>
<evidence type="ECO:0000313" key="3">
    <source>
        <dbReference type="Proteomes" id="UP000076586"/>
    </source>
</evidence>
<dbReference type="PANTHER" id="PTHR43546">
    <property type="entry name" value="UPF0173 METAL-DEPENDENT HYDROLASE MJ1163-RELATED"/>
    <property type="match status" value="1"/>
</dbReference>
<keyword evidence="3" id="KW-1185">Reference proteome</keyword>
<organism evidence="2 3">
    <name type="scientific">Paludibacter jiangxiensis</name>
    <dbReference type="NCBI Taxonomy" id="681398"/>
    <lineage>
        <taxon>Bacteria</taxon>
        <taxon>Pseudomonadati</taxon>
        <taxon>Bacteroidota</taxon>
        <taxon>Bacteroidia</taxon>
        <taxon>Bacteroidales</taxon>
        <taxon>Paludibacteraceae</taxon>
        <taxon>Paludibacter</taxon>
    </lineage>
</organism>
<dbReference type="InterPro" id="IPR036866">
    <property type="entry name" value="RibonucZ/Hydroxyglut_hydro"/>
</dbReference>
<dbReference type="OrthoDB" id="9789133at2"/>
<protein>
    <submittedName>
        <fullName evidence="2">L-ascorbate metabolism protein UlaG, beta-lactamase superfamily</fullName>
    </submittedName>
</protein>
<sequence length="234" mass="26298">MKTLLVTLIALLPFMAMAQQHPDVYSTPMGVLVVTPVNHGSVMLKIKGKVIHVDPYEKTVDYSTLPKADLVLITHEHSDHFDKKALKKIVTPDTYIITTDSVAASGLPNATVLKNDENATWNDIEILAVPAYNIEHKRPDGKPFHEKGVGNGYILSFKSFRVYIAGDTENIPEMSQLGKIKIAFLPKNLPYTMTDEQFVAAAKMIHPKVLYPYHYFEIDRDALIKQLPKDIELK</sequence>
<evidence type="ECO:0000256" key="1">
    <source>
        <dbReference type="SAM" id="SignalP"/>
    </source>
</evidence>
<dbReference type="RefSeq" id="WP_084252381.1">
    <property type="nucleotide sequence ID" value="NZ_BDCR01000004.1"/>
</dbReference>
<evidence type="ECO:0000313" key="2">
    <source>
        <dbReference type="EMBL" id="GAT63478.1"/>
    </source>
</evidence>
<keyword evidence="1" id="KW-0732">Signal</keyword>
<proteinExistence type="predicted"/>
<reference evidence="3" key="1">
    <citation type="submission" date="2016-04" db="EMBL/GenBank/DDBJ databases">
        <title>Draft genome sequence of Paludibacter jiangxiensis strain NM7.</title>
        <authorList>
            <person name="Qiu Y."/>
            <person name="Matsuura N."/>
            <person name="Ohashi A."/>
            <person name="Tourlousse M.D."/>
            <person name="Sekiguchi Y."/>
        </authorList>
    </citation>
    <scope>NUCLEOTIDE SEQUENCE [LARGE SCALE GENOMIC DNA]</scope>
    <source>
        <strain evidence="3">NM7</strain>
    </source>
</reference>
<dbReference type="InterPro" id="IPR050114">
    <property type="entry name" value="UPF0173_UPF0282_UlaG_hydrolase"/>
</dbReference>
<dbReference type="Proteomes" id="UP000076586">
    <property type="component" value="Unassembled WGS sequence"/>
</dbReference>
<dbReference type="AlphaFoldDB" id="A0A171ABB5"/>
<dbReference type="PANTHER" id="PTHR43546:SF3">
    <property type="entry name" value="UPF0173 METAL-DEPENDENT HYDROLASE MJ1163"/>
    <property type="match status" value="1"/>
</dbReference>
<comment type="caution">
    <text evidence="2">The sequence shown here is derived from an EMBL/GenBank/DDBJ whole genome shotgun (WGS) entry which is preliminary data.</text>
</comment>
<dbReference type="SUPFAM" id="SSF56281">
    <property type="entry name" value="Metallo-hydrolase/oxidoreductase"/>
    <property type="match status" value="1"/>
</dbReference>